<dbReference type="GO" id="GO:0043565">
    <property type="term" value="F:sequence-specific DNA binding"/>
    <property type="evidence" value="ECO:0007669"/>
    <property type="project" value="InterPro"/>
</dbReference>
<dbReference type="GO" id="GO:0005829">
    <property type="term" value="C:cytosol"/>
    <property type="evidence" value="ECO:0007669"/>
    <property type="project" value="TreeGrafter"/>
</dbReference>
<dbReference type="SMART" id="SM00344">
    <property type="entry name" value="HTH_ASNC"/>
    <property type="match status" value="1"/>
</dbReference>
<dbReference type="OrthoDB" id="4411089at2"/>
<keyword evidence="1" id="KW-0805">Transcription regulation</keyword>
<evidence type="ECO:0000313" key="7">
    <source>
        <dbReference type="Proteomes" id="UP000066480"/>
    </source>
</evidence>
<reference evidence="6 7" key="1">
    <citation type="submission" date="2015-03" db="EMBL/GenBank/DDBJ databases">
        <title>Luteipulveratus halotolerans sp. nov., a novel actinobacterium (Dermacoccaceae) from Sarawak, Malaysia.</title>
        <authorList>
            <person name="Juboi H."/>
            <person name="Basik A."/>
            <person name="Shamsul S.S."/>
            <person name="Arnold P."/>
            <person name="Schmitt E.K."/>
            <person name="Sanglier J.-J."/>
            <person name="Yeo T."/>
        </authorList>
    </citation>
    <scope>NUCLEOTIDE SEQUENCE [LARGE SCALE GENOMIC DNA]</scope>
    <source>
        <strain evidence="6 7">MN07-A0370</strain>
    </source>
</reference>
<keyword evidence="2" id="KW-0238">DNA-binding</keyword>
<dbReference type="STRING" id="571913.VV02_15010"/>
<dbReference type="Pfam" id="PF01037">
    <property type="entry name" value="AsnC_trans_reg"/>
    <property type="match status" value="1"/>
</dbReference>
<dbReference type="EMBL" id="CP011112">
    <property type="protein sequence ID" value="AKU16870.1"/>
    <property type="molecule type" value="Genomic_DNA"/>
</dbReference>
<evidence type="ECO:0000256" key="1">
    <source>
        <dbReference type="ARBA" id="ARBA00023015"/>
    </source>
</evidence>
<dbReference type="Proteomes" id="UP000066480">
    <property type="component" value="Chromosome"/>
</dbReference>
<dbReference type="CDD" id="cd00090">
    <property type="entry name" value="HTH_ARSR"/>
    <property type="match status" value="1"/>
</dbReference>
<dbReference type="InterPro" id="IPR000485">
    <property type="entry name" value="AsnC-type_HTH_dom"/>
</dbReference>
<gene>
    <name evidence="6" type="ORF">VV02_15010</name>
</gene>
<evidence type="ECO:0000256" key="3">
    <source>
        <dbReference type="ARBA" id="ARBA00023163"/>
    </source>
</evidence>
<dbReference type="PANTHER" id="PTHR30154:SF34">
    <property type="entry name" value="TRANSCRIPTIONAL REGULATOR AZLB"/>
    <property type="match status" value="1"/>
</dbReference>
<dbReference type="InterPro" id="IPR019887">
    <property type="entry name" value="Tscrpt_reg_AsnC/Lrp_C"/>
</dbReference>
<accession>A0A0K1JJX1</accession>
<evidence type="ECO:0000256" key="4">
    <source>
        <dbReference type="SAM" id="MobiDB-lite"/>
    </source>
</evidence>
<dbReference type="KEGG" id="lmoi:VV02_15010"/>
<organism evidence="6 7">
    <name type="scientific">Luteipulveratus mongoliensis</name>
    <dbReference type="NCBI Taxonomy" id="571913"/>
    <lineage>
        <taxon>Bacteria</taxon>
        <taxon>Bacillati</taxon>
        <taxon>Actinomycetota</taxon>
        <taxon>Actinomycetes</taxon>
        <taxon>Micrococcales</taxon>
        <taxon>Dermacoccaceae</taxon>
        <taxon>Luteipulveratus</taxon>
    </lineage>
</organism>
<dbReference type="PATRIC" id="fig|571913.6.peg.3045"/>
<feature type="domain" description="HTH asnC-type" evidence="5">
    <location>
        <begin position="24"/>
        <end position="85"/>
    </location>
</feature>
<dbReference type="SUPFAM" id="SSF46785">
    <property type="entry name" value="Winged helix' DNA-binding domain"/>
    <property type="match status" value="1"/>
</dbReference>
<dbReference type="SUPFAM" id="SSF54909">
    <property type="entry name" value="Dimeric alpha+beta barrel"/>
    <property type="match status" value="1"/>
</dbReference>
<proteinExistence type="predicted"/>
<feature type="region of interest" description="Disordered" evidence="4">
    <location>
        <begin position="1"/>
        <end position="20"/>
    </location>
</feature>
<dbReference type="GO" id="GO:0043200">
    <property type="term" value="P:response to amino acid"/>
    <property type="evidence" value="ECO:0007669"/>
    <property type="project" value="TreeGrafter"/>
</dbReference>
<sequence>MSLQSGPPRQNPRPRESFVRPRQIDDLDRAIVELLIADGRLSNAEVARRVGLPESTCAGRIRALRESDVIAGIHADVDHVALGRPIEAMVALRFAGHTRGSMDSFRERIAAIPGVIAAYHVAGADDFLVHVTAPSSDGLRDLVLDHLTSVEGVGHAQTSIVFERIPGARPVG</sequence>
<dbReference type="InterPro" id="IPR019888">
    <property type="entry name" value="Tscrpt_reg_AsnC-like"/>
</dbReference>
<evidence type="ECO:0000256" key="2">
    <source>
        <dbReference type="ARBA" id="ARBA00023125"/>
    </source>
</evidence>
<dbReference type="PRINTS" id="PR00033">
    <property type="entry name" value="HTHASNC"/>
</dbReference>
<dbReference type="AlphaFoldDB" id="A0A0K1JJX1"/>
<dbReference type="InterPro" id="IPR011008">
    <property type="entry name" value="Dimeric_a/b-barrel"/>
</dbReference>
<dbReference type="Gene3D" id="1.10.10.10">
    <property type="entry name" value="Winged helix-like DNA-binding domain superfamily/Winged helix DNA-binding domain"/>
    <property type="match status" value="1"/>
</dbReference>
<dbReference type="Pfam" id="PF13404">
    <property type="entry name" value="HTH_AsnC-type"/>
    <property type="match status" value="1"/>
</dbReference>
<evidence type="ECO:0000259" key="5">
    <source>
        <dbReference type="PROSITE" id="PS50956"/>
    </source>
</evidence>
<protein>
    <submittedName>
        <fullName evidence="6">AsnC family transcriptional regulator</fullName>
    </submittedName>
</protein>
<dbReference type="InterPro" id="IPR011991">
    <property type="entry name" value="ArsR-like_HTH"/>
</dbReference>
<dbReference type="RefSeq" id="WP_052592676.1">
    <property type="nucleotide sequence ID" value="NZ_CP011112.1"/>
</dbReference>
<dbReference type="Gene3D" id="3.30.70.920">
    <property type="match status" value="1"/>
</dbReference>
<name>A0A0K1JJX1_9MICO</name>
<keyword evidence="3" id="KW-0804">Transcription</keyword>
<dbReference type="InterPro" id="IPR036388">
    <property type="entry name" value="WH-like_DNA-bd_sf"/>
</dbReference>
<evidence type="ECO:0000313" key="6">
    <source>
        <dbReference type="EMBL" id="AKU16870.1"/>
    </source>
</evidence>
<keyword evidence="7" id="KW-1185">Reference proteome</keyword>
<dbReference type="PROSITE" id="PS50956">
    <property type="entry name" value="HTH_ASNC_2"/>
    <property type="match status" value="1"/>
</dbReference>
<dbReference type="PANTHER" id="PTHR30154">
    <property type="entry name" value="LEUCINE-RESPONSIVE REGULATORY PROTEIN"/>
    <property type="match status" value="1"/>
</dbReference>
<dbReference type="InterPro" id="IPR036390">
    <property type="entry name" value="WH_DNA-bd_sf"/>
</dbReference>